<keyword evidence="1 3" id="KW-0560">Oxidoreductase</keyword>
<dbReference type="CDD" id="cd07106">
    <property type="entry name" value="ALDH_AldA-AAD23400"/>
    <property type="match status" value="1"/>
</dbReference>
<organism evidence="5 6">
    <name type="scientific">Paraburkholderia podalyriae</name>
    <dbReference type="NCBI Taxonomy" id="1938811"/>
    <lineage>
        <taxon>Bacteria</taxon>
        <taxon>Pseudomonadati</taxon>
        <taxon>Pseudomonadota</taxon>
        <taxon>Betaproteobacteria</taxon>
        <taxon>Burkholderiales</taxon>
        <taxon>Burkholderiaceae</taxon>
        <taxon>Paraburkholderia</taxon>
    </lineage>
</organism>
<accession>A0ABR7Q0M5</accession>
<feature type="domain" description="Aldehyde dehydrogenase" evidence="4">
    <location>
        <begin position="34"/>
        <end position="477"/>
    </location>
</feature>
<keyword evidence="6" id="KW-1185">Reference proteome</keyword>
<name>A0ABR7Q0M5_9BURK</name>
<dbReference type="SUPFAM" id="SSF53720">
    <property type="entry name" value="ALDH-like"/>
    <property type="match status" value="1"/>
</dbReference>
<dbReference type="Gene3D" id="3.40.309.10">
    <property type="entry name" value="Aldehyde Dehydrogenase, Chain A, domain 2"/>
    <property type="match status" value="1"/>
</dbReference>
<reference evidence="5 6" key="1">
    <citation type="submission" date="2019-09" db="EMBL/GenBank/DDBJ databases">
        <title>Paraburkholderia podalyriae sp. nov., A South African Podalyria-associated rhizobium.</title>
        <authorList>
            <person name="Mavima L."/>
            <person name="Beukes C.W."/>
            <person name="Palmer M."/>
            <person name="De Meyer S.E."/>
            <person name="James E.K."/>
            <person name="Maluk M."/>
            <person name="Avontuur J.R."/>
            <person name="Chan W.Y."/>
            <person name="Venter S.N."/>
            <person name="Steenkamp E.T."/>
        </authorList>
    </citation>
    <scope>NUCLEOTIDE SEQUENCE [LARGE SCALE GENOMIC DNA]</scope>
    <source>
        <strain evidence="5 6">WC7.3b</strain>
    </source>
</reference>
<feature type="active site" evidence="2">
    <location>
        <position position="254"/>
    </location>
</feature>
<evidence type="ECO:0000313" key="6">
    <source>
        <dbReference type="Proteomes" id="UP000736373"/>
    </source>
</evidence>
<gene>
    <name evidence="5" type="ORF">F6X42_38340</name>
</gene>
<proteinExistence type="inferred from homology"/>
<dbReference type="PROSITE" id="PS00687">
    <property type="entry name" value="ALDEHYDE_DEHYDR_GLU"/>
    <property type="match status" value="1"/>
</dbReference>
<dbReference type="InterPro" id="IPR015590">
    <property type="entry name" value="Aldehyde_DH_dom"/>
</dbReference>
<dbReference type="Gene3D" id="3.40.605.10">
    <property type="entry name" value="Aldehyde Dehydrogenase, Chain A, domain 1"/>
    <property type="match status" value="1"/>
</dbReference>
<dbReference type="PANTHER" id="PTHR11699">
    <property type="entry name" value="ALDEHYDE DEHYDROGENASE-RELATED"/>
    <property type="match status" value="1"/>
</dbReference>
<dbReference type="EMBL" id="VZQQ01000081">
    <property type="protein sequence ID" value="MBC8752100.1"/>
    <property type="molecule type" value="Genomic_DNA"/>
</dbReference>
<evidence type="ECO:0000256" key="2">
    <source>
        <dbReference type="PROSITE-ProRule" id="PRU10007"/>
    </source>
</evidence>
<dbReference type="InterPro" id="IPR044086">
    <property type="entry name" value="LUC3-like"/>
</dbReference>
<dbReference type="InterPro" id="IPR016162">
    <property type="entry name" value="Ald_DH_N"/>
</dbReference>
<dbReference type="InterPro" id="IPR016163">
    <property type="entry name" value="Ald_DH_C"/>
</dbReference>
<dbReference type="Pfam" id="PF00171">
    <property type="entry name" value="Aldedh"/>
    <property type="match status" value="1"/>
</dbReference>
<comment type="caution">
    <text evidence="5">The sequence shown here is derived from an EMBL/GenBank/DDBJ whole genome shotgun (WGS) entry which is preliminary data.</text>
</comment>
<comment type="similarity">
    <text evidence="3">Belongs to the aldehyde dehydrogenase family.</text>
</comment>
<evidence type="ECO:0000259" key="4">
    <source>
        <dbReference type="Pfam" id="PF00171"/>
    </source>
</evidence>
<dbReference type="Proteomes" id="UP000736373">
    <property type="component" value="Unassembled WGS sequence"/>
</dbReference>
<evidence type="ECO:0000256" key="1">
    <source>
        <dbReference type="ARBA" id="ARBA00023002"/>
    </source>
</evidence>
<dbReference type="RefSeq" id="WP_187638976.1">
    <property type="nucleotide sequence ID" value="NZ_VZQQ01000081.1"/>
</dbReference>
<dbReference type="InterPro" id="IPR016161">
    <property type="entry name" value="Ald_DH/histidinol_DH"/>
</dbReference>
<dbReference type="InterPro" id="IPR029510">
    <property type="entry name" value="Ald_DH_CS_GLU"/>
</dbReference>
<protein>
    <submittedName>
        <fullName evidence="5">Aldehyde dehydrogenase family protein</fullName>
    </submittedName>
</protein>
<evidence type="ECO:0000313" key="5">
    <source>
        <dbReference type="EMBL" id="MBC8752100.1"/>
    </source>
</evidence>
<evidence type="ECO:0000256" key="3">
    <source>
        <dbReference type="RuleBase" id="RU003345"/>
    </source>
</evidence>
<sequence>MVKAATVLNQEHSTYDFAMTINGSRVLTDEFDVAINPATEQPIGRFPVANRHHLDLAVSSARAAFPAWRDSEVSVRQQALTSLADLIAENMEAFLTLLTTEQGKPREGAEWEIGGSIYWLREIAKQSLPEEVVRDDGENRVVTRFTSIGVIGGITPWNFPLLLAVWKIAPALVAGNTMVLKPSPYTPLCTLWFGELAQKVLPPGVLNIISGGNDLGQWMTEHPGIGKIAFTGSTATGKKVMQSAAINLKRLTLELGGNDPAIVLPDVDPKAIAKDLFWASFQNSAQFCVATKRLYVHEDIYEPLVSALVDYARSVRVDNGILPGSQLGPLQNRMQYEKVCDLLEDSVSQGHQVLAGGAPLDRPGYFIPVTLINNPPEDSRCVVEEAFGPVLPILKYRDIDDVIKRANDTVYGLAASVWAADVEKARAVARKIEAGTVWINQVHVFGPDIAFGGQKQSGMGIENSLHGLAEYCDMQTIMERPLQQ</sequence>